<dbReference type="SUPFAM" id="SSF51556">
    <property type="entry name" value="Metallo-dependent hydrolases"/>
    <property type="match status" value="1"/>
</dbReference>
<evidence type="ECO:0000313" key="4">
    <source>
        <dbReference type="Proteomes" id="UP000306477"/>
    </source>
</evidence>
<dbReference type="Pfam" id="PF01979">
    <property type="entry name" value="Amidohydro_1"/>
    <property type="match status" value="1"/>
</dbReference>
<dbReference type="Gene3D" id="3.20.20.140">
    <property type="entry name" value="Metal-dependent hydrolases"/>
    <property type="match status" value="1"/>
</dbReference>
<dbReference type="InterPro" id="IPR032466">
    <property type="entry name" value="Metal_Hydrolase"/>
</dbReference>
<dbReference type="GO" id="GO:0005829">
    <property type="term" value="C:cytosol"/>
    <property type="evidence" value="ECO:0007669"/>
    <property type="project" value="TreeGrafter"/>
</dbReference>
<dbReference type="PANTHER" id="PTHR11647">
    <property type="entry name" value="HYDRANTOINASE/DIHYDROPYRIMIDINASE FAMILY MEMBER"/>
    <property type="match status" value="1"/>
</dbReference>
<evidence type="ECO:0000313" key="3">
    <source>
        <dbReference type="EMBL" id="THE13635.1"/>
    </source>
</evidence>
<dbReference type="EMBL" id="SLUB01000008">
    <property type="protein sequence ID" value="THE13635.1"/>
    <property type="molecule type" value="Genomic_DNA"/>
</dbReference>
<gene>
    <name evidence="3" type="ORF">E1I69_06905</name>
</gene>
<dbReference type="STRING" id="1033734.GCA_000285535_00349"/>
<name>A0A4S3PVX9_9BACI</name>
<dbReference type="Proteomes" id="UP000306477">
    <property type="component" value="Unassembled WGS sequence"/>
</dbReference>
<comment type="cofactor">
    <cofactor evidence="1">
        <name>Zn(2+)</name>
        <dbReference type="ChEBI" id="CHEBI:29105"/>
    </cofactor>
</comment>
<evidence type="ECO:0000259" key="2">
    <source>
        <dbReference type="Pfam" id="PF01979"/>
    </source>
</evidence>
<dbReference type="OrthoDB" id="9775607at2"/>
<dbReference type="AlphaFoldDB" id="A0A4S3PVX9"/>
<dbReference type="Gene3D" id="2.30.40.10">
    <property type="entry name" value="Urease, subunit C, domain 1"/>
    <property type="match status" value="1"/>
</dbReference>
<organism evidence="3 4">
    <name type="scientific">Bacillus timonensis</name>
    <dbReference type="NCBI Taxonomy" id="1033734"/>
    <lineage>
        <taxon>Bacteria</taxon>
        <taxon>Bacillati</taxon>
        <taxon>Bacillota</taxon>
        <taxon>Bacilli</taxon>
        <taxon>Bacillales</taxon>
        <taxon>Bacillaceae</taxon>
        <taxon>Bacillus</taxon>
    </lineage>
</organism>
<dbReference type="InterPro" id="IPR006680">
    <property type="entry name" value="Amidohydro-rel"/>
</dbReference>
<evidence type="ECO:0000256" key="1">
    <source>
        <dbReference type="ARBA" id="ARBA00001947"/>
    </source>
</evidence>
<proteinExistence type="predicted"/>
<reference evidence="3 4" key="1">
    <citation type="journal article" date="2019" name="Indoor Air">
        <title>Impacts of indoor surface finishes on bacterial viability.</title>
        <authorList>
            <person name="Hu J."/>
            <person name="Maamar S.B."/>
            <person name="Glawe A.J."/>
            <person name="Gottel N."/>
            <person name="Gilbert J.A."/>
            <person name="Hartmann E.M."/>
        </authorList>
    </citation>
    <scope>NUCLEOTIDE SEQUENCE [LARGE SCALE GENOMIC DNA]</scope>
    <source>
        <strain evidence="3 4">AF060A6</strain>
    </source>
</reference>
<protein>
    <recommendedName>
        <fullName evidence="2">Amidohydrolase-related domain-containing protein</fullName>
    </recommendedName>
</protein>
<comment type="caution">
    <text evidence="3">The sequence shown here is derived from an EMBL/GenBank/DDBJ whole genome shotgun (WGS) entry which is preliminary data.</text>
</comment>
<keyword evidence="4" id="KW-1185">Reference proteome</keyword>
<dbReference type="SUPFAM" id="SSF51338">
    <property type="entry name" value="Composite domain of metallo-dependent hydrolases"/>
    <property type="match status" value="1"/>
</dbReference>
<accession>A0A4S3PVX9</accession>
<dbReference type="InterPro" id="IPR011059">
    <property type="entry name" value="Metal-dep_hydrolase_composite"/>
</dbReference>
<feature type="domain" description="Amidohydrolase-related" evidence="2">
    <location>
        <begin position="357"/>
        <end position="710"/>
    </location>
</feature>
<dbReference type="GO" id="GO:0016812">
    <property type="term" value="F:hydrolase activity, acting on carbon-nitrogen (but not peptide) bonds, in cyclic amides"/>
    <property type="evidence" value="ECO:0007669"/>
    <property type="project" value="TreeGrafter"/>
</dbReference>
<dbReference type="InterPro" id="IPR050378">
    <property type="entry name" value="Metallo-dep_Hydrolases_sf"/>
</dbReference>
<dbReference type="PANTHER" id="PTHR11647:SF1">
    <property type="entry name" value="COLLAPSIN RESPONSE MEDIATOR PROTEIN"/>
    <property type="match status" value="1"/>
</dbReference>
<sequence>MMRNRIIKYGVMLAIVLFVVFFGSKIFSPSESYTDTDEAVKSQLIVNGFKIDGITFYGNQVLAILEEKGEKKLYIGDRNQSFIENVKPWEDYQLPNKADKTYQGVEVNPDSHLMYLYGKKEDGSNFMEIINIATKETVSEIPFENSAKISNIKFKNGYMEGMLYAKTNPEKQHADIIFNTPEFNSHMDLLTVKLPSKKATLDWVDANPELEQIVYTIKDQGKVSAYVHDLTTNQTTQIKKVNGDKFLFDGEQLIGFKSKKDKLAIKVYEYKHSDSAEEQQQSEAYDIVIKNGIVLDPDKETLKIGYHVGIKDDKIVTVTKAPIQGETEIDAYQKIVSPGFIDMLSFNPSPMGAKYKIGDGVTTNLSMHGCTVDFDGFFNQYSQYPTSVNYGGALYAVRLRYEAGLGNHGTPTKEQIDYMVKRAREEIKKGALAVAFSPEYYPGTSPEEIKAIMKVAKEYGLVTHFHGRHSSLTGEHTSIDSVKEVLGYARELDAPVHFMHLHSTGGTGAMEEAIKLIEEARSEGYQVTFDVYPYDSWATNISFERMAGDWQSRFGITYSDIQVAGTTERLTAETFPIYRKKGGIVIVYAMEEKELIQALQVEHSMIGSDAIMDNEFNHPRGAGTFSRFIGRYIRDLDVVPLMEGMKKVTIHSARQLEDVAPAMATRGRLHVGATADITVFDYHEIMDTATAEKPASLSKGIDYVIVSGQIAKDDTGVLTNVKNGQPIIGVFE</sequence>